<comment type="caution">
    <text evidence="3">The sequence shown here is derived from an EMBL/GenBank/DDBJ whole genome shotgun (WGS) entry which is preliminary data.</text>
</comment>
<dbReference type="InterPro" id="IPR047603">
    <property type="entry name" value="FxsC_N"/>
</dbReference>
<dbReference type="Gene3D" id="3.40.50.10140">
    <property type="entry name" value="Toll/interleukin-1 receptor homology (TIR) domain"/>
    <property type="match status" value="1"/>
</dbReference>
<dbReference type="Pfam" id="PF13676">
    <property type="entry name" value="TIR_2"/>
    <property type="match status" value="1"/>
</dbReference>
<dbReference type="Proteomes" id="UP000646749">
    <property type="component" value="Unassembled WGS sequence"/>
</dbReference>
<name>A0ABQ4E1C8_9ACTN</name>
<sequence>MNRRRWWSSPPRTDANPQRSLSPVAAAHPAEIGPQSGPAFFLSYARAKAPSPRSGGGLTDPNSGVRQLYADLSDRVRQMLPLRAGEEAGFMDIRMEAGHLWSDELLRNLGRARAFVALLSPPYLERSEWCPMEWDFFARRTVSQHPGSARGPFATAIIPVLWTPIDEPGPSTVSKVQRFTPSPVVPREHIQLYESEGILGMSDVNPGAYRAVVWALARQIQDTCAALRVSPTTDTSTADLRRSFADDAS</sequence>
<dbReference type="NCBIfam" id="NF040588">
    <property type="entry name" value="FxsC_Nterm"/>
    <property type="match status" value="1"/>
</dbReference>
<gene>
    <name evidence="3" type="ORF">Pen02_34730</name>
</gene>
<evidence type="ECO:0000313" key="4">
    <source>
        <dbReference type="Proteomes" id="UP000646749"/>
    </source>
</evidence>
<reference evidence="3 4" key="1">
    <citation type="submission" date="2021-01" db="EMBL/GenBank/DDBJ databases">
        <title>Whole genome shotgun sequence of Plantactinospora endophytica NBRC 110450.</title>
        <authorList>
            <person name="Komaki H."/>
            <person name="Tamura T."/>
        </authorList>
    </citation>
    <scope>NUCLEOTIDE SEQUENCE [LARGE SCALE GENOMIC DNA]</scope>
    <source>
        <strain evidence="3 4">NBRC 110450</strain>
    </source>
</reference>
<feature type="domain" description="TIR" evidence="2">
    <location>
        <begin position="76"/>
        <end position="168"/>
    </location>
</feature>
<keyword evidence="4" id="KW-1185">Reference proteome</keyword>
<dbReference type="SUPFAM" id="SSF52200">
    <property type="entry name" value="Toll/Interleukin receptor TIR domain"/>
    <property type="match status" value="1"/>
</dbReference>
<evidence type="ECO:0000313" key="3">
    <source>
        <dbReference type="EMBL" id="GIG88537.1"/>
    </source>
</evidence>
<dbReference type="RefSeq" id="WP_203867049.1">
    <property type="nucleotide sequence ID" value="NZ_BONW01000016.1"/>
</dbReference>
<dbReference type="EMBL" id="BONW01000016">
    <property type="protein sequence ID" value="GIG88537.1"/>
    <property type="molecule type" value="Genomic_DNA"/>
</dbReference>
<feature type="region of interest" description="Disordered" evidence="1">
    <location>
        <begin position="1"/>
        <end position="29"/>
    </location>
</feature>
<evidence type="ECO:0000256" key="1">
    <source>
        <dbReference type="SAM" id="MobiDB-lite"/>
    </source>
</evidence>
<dbReference type="InterPro" id="IPR000157">
    <property type="entry name" value="TIR_dom"/>
</dbReference>
<proteinExistence type="predicted"/>
<protein>
    <recommendedName>
        <fullName evidence="2">TIR domain-containing protein</fullName>
    </recommendedName>
</protein>
<dbReference type="InterPro" id="IPR035897">
    <property type="entry name" value="Toll_tir_struct_dom_sf"/>
</dbReference>
<accession>A0ABQ4E1C8</accession>
<evidence type="ECO:0000259" key="2">
    <source>
        <dbReference type="Pfam" id="PF13676"/>
    </source>
</evidence>
<organism evidence="3 4">
    <name type="scientific">Plantactinospora endophytica</name>
    <dbReference type="NCBI Taxonomy" id="673535"/>
    <lineage>
        <taxon>Bacteria</taxon>
        <taxon>Bacillati</taxon>
        <taxon>Actinomycetota</taxon>
        <taxon>Actinomycetes</taxon>
        <taxon>Micromonosporales</taxon>
        <taxon>Micromonosporaceae</taxon>
        <taxon>Plantactinospora</taxon>
    </lineage>
</organism>